<evidence type="ECO:0000313" key="1">
    <source>
        <dbReference type="EMBL" id="QAY62032.1"/>
    </source>
</evidence>
<gene>
    <name evidence="1" type="ORF">ET495_00565</name>
</gene>
<dbReference type="InterPro" id="IPR050580">
    <property type="entry name" value="2H_phosphoesterase_YjcG-like"/>
</dbReference>
<dbReference type="Proteomes" id="UP000291758">
    <property type="component" value="Chromosome"/>
</dbReference>
<dbReference type="Gene3D" id="3.90.1140.10">
    <property type="entry name" value="Cyclic phosphodiesterase"/>
    <property type="match status" value="1"/>
</dbReference>
<dbReference type="PANTHER" id="PTHR40037:SF1">
    <property type="entry name" value="PHOSPHOESTERASE SAOUHSC_00951-RELATED"/>
    <property type="match status" value="1"/>
</dbReference>
<dbReference type="InterPro" id="IPR009097">
    <property type="entry name" value="Cyclic_Pdiesterase"/>
</dbReference>
<organism evidence="1 2">
    <name type="scientific">Xylanimonas allomyrinae</name>
    <dbReference type="NCBI Taxonomy" id="2509459"/>
    <lineage>
        <taxon>Bacteria</taxon>
        <taxon>Bacillati</taxon>
        <taxon>Actinomycetota</taxon>
        <taxon>Actinomycetes</taxon>
        <taxon>Micrococcales</taxon>
        <taxon>Promicromonosporaceae</taxon>
        <taxon>Xylanimonas</taxon>
    </lineage>
</organism>
<dbReference type="KEGG" id="xyl:ET495_00565"/>
<reference evidence="1 2" key="1">
    <citation type="submission" date="2019-01" db="EMBL/GenBank/DDBJ databases">
        <title>Genome sequencing of strain 2JSPR-7.</title>
        <authorList>
            <person name="Heo J."/>
            <person name="Kim S.-J."/>
            <person name="Kim J.-S."/>
            <person name="Hong S.-B."/>
            <person name="Kwon S.-W."/>
        </authorList>
    </citation>
    <scope>NUCLEOTIDE SEQUENCE [LARGE SCALE GENOMIC DNA]</scope>
    <source>
        <strain evidence="1 2">2JSPR-7</strain>
    </source>
</reference>
<sequence>MHLPERGPAQARIGISIAVPDPWAAHLQEARRSFGDTQASTIPPHITVVGPTVVDQAVLPAVCEHLEKVAGESPVFRLHLRGSGTFRPVSPVVFVNVVEGIAECEQLEQAARSGVLAQDSRFNYHPHVTVAHEVPDAALDRAFTQMAGFDATFDVTALWLYEHGDDGVWRPQRSFDLRAE</sequence>
<keyword evidence="1" id="KW-0436">Ligase</keyword>
<keyword evidence="2" id="KW-1185">Reference proteome</keyword>
<dbReference type="SUPFAM" id="SSF55144">
    <property type="entry name" value="LigT-like"/>
    <property type="match status" value="1"/>
</dbReference>
<dbReference type="GO" id="GO:0016874">
    <property type="term" value="F:ligase activity"/>
    <property type="evidence" value="ECO:0007669"/>
    <property type="project" value="UniProtKB-KW"/>
</dbReference>
<dbReference type="RefSeq" id="WP_129201772.1">
    <property type="nucleotide sequence ID" value="NZ_CP035495.1"/>
</dbReference>
<dbReference type="OrthoDB" id="358773at2"/>
<dbReference type="PANTHER" id="PTHR40037">
    <property type="entry name" value="PHOSPHOESTERASE YJCG-RELATED"/>
    <property type="match status" value="1"/>
</dbReference>
<protein>
    <submittedName>
        <fullName evidence="1">2'-5' RNA ligase family protein</fullName>
    </submittedName>
</protein>
<dbReference type="AlphaFoldDB" id="A0A4P6EHR8"/>
<dbReference type="Pfam" id="PF13563">
    <property type="entry name" value="2_5_RNA_ligase2"/>
    <property type="match status" value="1"/>
</dbReference>
<name>A0A4P6EHR8_9MICO</name>
<dbReference type="EMBL" id="CP035495">
    <property type="protein sequence ID" value="QAY62032.1"/>
    <property type="molecule type" value="Genomic_DNA"/>
</dbReference>
<accession>A0A4P6EHR8</accession>
<evidence type="ECO:0000313" key="2">
    <source>
        <dbReference type="Proteomes" id="UP000291758"/>
    </source>
</evidence>
<proteinExistence type="predicted"/>